<sequence length="268" mass="30185">MPENQARYMHGYHSSVLASHQWRTAENSADYLLPYLNSNQCLLDVGSGAGTITCDFQKLVKKVTALELNQDALDVTMAEAKRRDVHLQGAIGDIHSLPFGDNSFDVVHAHQVLQHVGDPVQALKEMWRVVKPGGIVAAQDSDFESYTWYPSDPMLDEWRNIYLQIARSNKGEPNAGRRLLDWAQQAGFTQITPGATSWCFATPDSREYWGGMWEKRILQSKINEQARNELNVPESKLKDISDAWGRWKAAKSGWFMVPHGNIIAVKST</sequence>
<dbReference type="AlphaFoldDB" id="A0AAF0FCS2"/>
<proteinExistence type="predicted"/>
<dbReference type="Pfam" id="PF08241">
    <property type="entry name" value="Methyltransf_11"/>
    <property type="match status" value="1"/>
</dbReference>
<reference evidence="2" key="1">
    <citation type="submission" date="2023-02" db="EMBL/GenBank/DDBJ databases">
        <title>Mating type loci evolution in Malassezia.</title>
        <authorList>
            <person name="Coelho M.A."/>
        </authorList>
    </citation>
    <scope>NUCLEOTIDE SEQUENCE</scope>
    <source>
        <strain evidence="2">CBS 14136</strain>
    </source>
</reference>
<dbReference type="InterPro" id="IPR013216">
    <property type="entry name" value="Methyltransf_11"/>
</dbReference>
<dbReference type="GO" id="GO:0008757">
    <property type="term" value="F:S-adenosylmethionine-dependent methyltransferase activity"/>
    <property type="evidence" value="ECO:0007669"/>
    <property type="project" value="InterPro"/>
</dbReference>
<feature type="domain" description="Methyltransferase type 11" evidence="1">
    <location>
        <begin position="43"/>
        <end position="137"/>
    </location>
</feature>
<dbReference type="InterPro" id="IPR029063">
    <property type="entry name" value="SAM-dependent_MTases_sf"/>
</dbReference>
<evidence type="ECO:0000259" key="1">
    <source>
        <dbReference type="Pfam" id="PF08241"/>
    </source>
</evidence>
<accession>A0AAF0FCS2</accession>
<gene>
    <name evidence="2" type="ORF">MPSI1_003696</name>
</gene>
<evidence type="ECO:0000313" key="2">
    <source>
        <dbReference type="EMBL" id="WFD45020.1"/>
    </source>
</evidence>
<keyword evidence="3" id="KW-1185">Reference proteome</keyword>
<dbReference type="Proteomes" id="UP001214628">
    <property type="component" value="Chromosome 7"/>
</dbReference>
<evidence type="ECO:0000313" key="3">
    <source>
        <dbReference type="Proteomes" id="UP001214628"/>
    </source>
</evidence>
<protein>
    <recommendedName>
        <fullName evidence="1">Methyltransferase type 11 domain-containing protein</fullName>
    </recommendedName>
</protein>
<dbReference type="PANTHER" id="PTHR43591:SF24">
    <property type="entry name" value="2-METHOXY-6-POLYPRENYL-1,4-BENZOQUINOL METHYLASE, MITOCHONDRIAL"/>
    <property type="match status" value="1"/>
</dbReference>
<dbReference type="EMBL" id="CP118381">
    <property type="protein sequence ID" value="WFD45020.1"/>
    <property type="molecule type" value="Genomic_DNA"/>
</dbReference>
<organism evidence="2 3">
    <name type="scientific">Malassezia psittaci</name>
    <dbReference type="NCBI Taxonomy" id="1821823"/>
    <lineage>
        <taxon>Eukaryota</taxon>
        <taxon>Fungi</taxon>
        <taxon>Dikarya</taxon>
        <taxon>Basidiomycota</taxon>
        <taxon>Ustilaginomycotina</taxon>
        <taxon>Malasseziomycetes</taxon>
        <taxon>Malasseziales</taxon>
        <taxon>Malasseziaceae</taxon>
        <taxon>Malassezia</taxon>
    </lineage>
</organism>
<dbReference type="PANTHER" id="PTHR43591">
    <property type="entry name" value="METHYLTRANSFERASE"/>
    <property type="match status" value="1"/>
</dbReference>
<dbReference type="CDD" id="cd02440">
    <property type="entry name" value="AdoMet_MTases"/>
    <property type="match status" value="1"/>
</dbReference>
<name>A0AAF0FCS2_9BASI</name>
<dbReference type="Gene3D" id="3.40.50.150">
    <property type="entry name" value="Vaccinia Virus protein VP39"/>
    <property type="match status" value="1"/>
</dbReference>
<dbReference type="SUPFAM" id="SSF53335">
    <property type="entry name" value="S-adenosyl-L-methionine-dependent methyltransferases"/>
    <property type="match status" value="1"/>
</dbReference>